<protein>
    <submittedName>
        <fullName evidence="1">Uncharacterized protein</fullName>
    </submittedName>
</protein>
<name>A0A9P0TCY6_PIEBR</name>
<dbReference type="EMBL" id="CALOZG010000010">
    <property type="protein sequence ID" value="CAH4030124.1"/>
    <property type="molecule type" value="Genomic_DNA"/>
</dbReference>
<organism evidence="1 2">
    <name type="scientific">Pieris brassicae</name>
    <name type="common">White butterfly</name>
    <name type="synonym">Large white butterfly</name>
    <dbReference type="NCBI Taxonomy" id="7116"/>
    <lineage>
        <taxon>Eukaryota</taxon>
        <taxon>Metazoa</taxon>
        <taxon>Ecdysozoa</taxon>
        <taxon>Arthropoda</taxon>
        <taxon>Hexapoda</taxon>
        <taxon>Insecta</taxon>
        <taxon>Pterygota</taxon>
        <taxon>Neoptera</taxon>
        <taxon>Endopterygota</taxon>
        <taxon>Lepidoptera</taxon>
        <taxon>Glossata</taxon>
        <taxon>Ditrysia</taxon>
        <taxon>Papilionoidea</taxon>
        <taxon>Pieridae</taxon>
        <taxon>Pierinae</taxon>
        <taxon>Pieris</taxon>
    </lineage>
</organism>
<gene>
    <name evidence="1" type="ORF">PIBRA_LOCUS6803</name>
</gene>
<reference evidence="1" key="1">
    <citation type="submission" date="2022-05" db="EMBL/GenBank/DDBJ databases">
        <authorList>
            <person name="Okamura Y."/>
        </authorList>
    </citation>
    <scope>NUCLEOTIDE SEQUENCE</scope>
</reference>
<proteinExistence type="predicted"/>
<dbReference type="AlphaFoldDB" id="A0A9P0TCY6"/>
<evidence type="ECO:0000313" key="2">
    <source>
        <dbReference type="Proteomes" id="UP001152562"/>
    </source>
</evidence>
<dbReference type="Proteomes" id="UP001152562">
    <property type="component" value="Unassembled WGS sequence"/>
</dbReference>
<comment type="caution">
    <text evidence="1">The sequence shown here is derived from an EMBL/GenBank/DDBJ whole genome shotgun (WGS) entry which is preliminary data.</text>
</comment>
<keyword evidence="2" id="KW-1185">Reference proteome</keyword>
<evidence type="ECO:0000313" key="1">
    <source>
        <dbReference type="EMBL" id="CAH4030124.1"/>
    </source>
</evidence>
<sequence>MADAALARREARRRKILENSHNRLQRISGKSGDESCKDSLVHSPIPDYQDVVSSEFSCSKTLLSNGVSSSSISPTLSLGLASDEIVNQNEVINDLASLLPQNVSNDSNTETPQKEHIISYHFLYMQAQRCIGLLNK</sequence>
<accession>A0A9P0TCY6</accession>